<organism evidence="3">
    <name type="scientific">Tanacetum cinerariifolium</name>
    <name type="common">Dalmatian daisy</name>
    <name type="synonym">Chrysanthemum cinerariifolium</name>
    <dbReference type="NCBI Taxonomy" id="118510"/>
    <lineage>
        <taxon>Eukaryota</taxon>
        <taxon>Viridiplantae</taxon>
        <taxon>Streptophyta</taxon>
        <taxon>Embryophyta</taxon>
        <taxon>Tracheophyta</taxon>
        <taxon>Spermatophyta</taxon>
        <taxon>Magnoliopsida</taxon>
        <taxon>eudicotyledons</taxon>
        <taxon>Gunneridae</taxon>
        <taxon>Pentapetalae</taxon>
        <taxon>asterids</taxon>
        <taxon>campanulids</taxon>
        <taxon>Asterales</taxon>
        <taxon>Asteraceae</taxon>
        <taxon>Asteroideae</taxon>
        <taxon>Anthemideae</taxon>
        <taxon>Anthemidinae</taxon>
        <taxon>Tanacetum</taxon>
    </lineage>
</organism>
<dbReference type="PANTHER" id="PTHR11439">
    <property type="entry name" value="GAG-POL-RELATED RETROTRANSPOSON"/>
    <property type="match status" value="1"/>
</dbReference>
<evidence type="ECO:0000313" key="3">
    <source>
        <dbReference type="EMBL" id="GEU73298.1"/>
    </source>
</evidence>
<feature type="compositionally biased region" description="Basic and acidic residues" evidence="1">
    <location>
        <begin position="1383"/>
        <end position="1413"/>
    </location>
</feature>
<feature type="compositionally biased region" description="Basic and acidic residues" evidence="1">
    <location>
        <begin position="1323"/>
        <end position="1342"/>
    </location>
</feature>
<feature type="compositionally biased region" description="Acidic residues" evidence="1">
    <location>
        <begin position="1358"/>
        <end position="1368"/>
    </location>
</feature>
<evidence type="ECO:0000259" key="2">
    <source>
        <dbReference type="Pfam" id="PF07727"/>
    </source>
</evidence>
<feature type="compositionally biased region" description="Polar residues" evidence="1">
    <location>
        <begin position="487"/>
        <end position="502"/>
    </location>
</feature>
<dbReference type="EMBL" id="BKCJ010006659">
    <property type="protein sequence ID" value="GEU73298.1"/>
    <property type="molecule type" value="Genomic_DNA"/>
</dbReference>
<name>A0A6L2MH87_TANCI</name>
<reference evidence="3" key="1">
    <citation type="journal article" date="2019" name="Sci. Rep.">
        <title>Draft genome of Tanacetum cinerariifolium, the natural source of mosquito coil.</title>
        <authorList>
            <person name="Yamashiro T."/>
            <person name="Shiraishi A."/>
            <person name="Satake H."/>
            <person name="Nakayama K."/>
        </authorList>
    </citation>
    <scope>NUCLEOTIDE SEQUENCE</scope>
</reference>
<dbReference type="PANTHER" id="PTHR11439:SF495">
    <property type="entry name" value="REVERSE TRANSCRIPTASE, RNA-DEPENDENT DNA POLYMERASE-RELATED"/>
    <property type="match status" value="1"/>
</dbReference>
<proteinExistence type="predicted"/>
<feature type="domain" description="Reverse transcriptase Ty1/copia-type" evidence="2">
    <location>
        <begin position="912"/>
        <end position="1040"/>
    </location>
</feature>
<comment type="caution">
    <text evidence="3">The sequence shown here is derived from an EMBL/GenBank/DDBJ whole genome shotgun (WGS) entry which is preliminary data.</text>
</comment>
<dbReference type="InterPro" id="IPR013103">
    <property type="entry name" value="RVT_2"/>
</dbReference>
<feature type="region of interest" description="Disordered" evidence="1">
    <location>
        <begin position="1301"/>
        <end position="1436"/>
    </location>
</feature>
<dbReference type="Pfam" id="PF07727">
    <property type="entry name" value="RVT_2"/>
    <property type="match status" value="1"/>
</dbReference>
<protein>
    <submittedName>
        <fullName evidence="3">Gag-Pol polyprotein</fullName>
    </submittedName>
</protein>
<gene>
    <name evidence="3" type="ORF">Tci_045276</name>
</gene>
<feature type="region of interest" description="Disordered" evidence="1">
    <location>
        <begin position="487"/>
        <end position="522"/>
    </location>
</feature>
<accession>A0A6L2MH87</accession>
<sequence length="1436" mass="163720">MILNSVENGPLIWPTVEENGETRKKKYEELLATEKLQADCDLKATNIVLLRTTFRCYYWRFAQLTNDMHIINMTMRPIQVNTKHLNSLPPEWSKFVTDVKLARDLHTTNYDQLPLFKMAESLCNKFNGGKAMLTEAQESGQVLDEEQLDFLADPRITDCHDVQPTIIHNAAFQTDDLDAYDFDYDDISSVKAVLMANLSNYDSDVLSEAPHFETYQNEMDNQSVQAMQHFEQTHVDDCTDNEITSDSNIISNPKKKKVNTWTKKIKELDNIVYKVGQYAQRVHMLTKPQVFYDDTHKQVLGYQNPFYLKKAQRIKPTLHDGSVISRQYDVIHVTDEEETLILEELSRSKILEKQNDPISKEKKINTPPINYVKLNQLSEDFGKRFVPQQELSVEQAFWLQTSHPNTDQSDISPVKIEALLELPKVILVNTSLKKLKYRLVKFDTMVKKKITPDAITEGSWSEKLVADTPKNKDKKVRFVDLVTSSNNTQKQNNKILQSSSRNKTNKVEDQSRSVKSRKNKKNRVAKTECNAYVMQSMLDVNTKPICVICNECLFDSNHDKCVLNFVQDVNVHSKSKSTKSNKKQNIWKPTGKVFTEIGYRWKPTGRTFNLVGNSCPLTRITSTKVVHLKETTSKSVESHKLEIKVYSKKPKPIKYVGSSSKSTIVKSMITNTTEPNQSWGSNALDVQSSSSSFVDFRLSRLFSEAIAIACYTQNQSLIRKCHNKTPYELLHNKKPEFSYLYVFGALCYPTNDSEDLGKLQPKADIQIFVGYALANKASGPGPQLMTSVTLSSGLVPNPISPTLYVPPTKKDWEKKFQPMFDEYFSPPTSVASLVPVAAAPVPVDSTGTPSSTSVDQDAPSLIAHMDNDQYFGILIPKPSSEESASQSFKEALTESCWIEAMQEELNEFERLEFWELVSRPDRVMIITLKWVYKVKLDELEGVLKNKARLVARGYRQEEGIDFEESFALVARLEAIHIFIAFAAHMNMIIYQMDVKTTFLNGILCEDVYISQPNGFVDPDNLNYVYKLKKAFYRLKQALCACEPVDTPMVEKSKLDEDLHEKVVDPTHYRGMIDSLMYLTSSRPDLEFVVCMCARYQAKPTEKHLHAVKRIFQYLRGIINMGLWYLKDSCIALTAFADADHAGCQDTWRSTSGRCCAQILWMRSQLTDYGLRLITENSVLNDRRTCPIPDSLWLSSNTSSPKKNQFQEEQIVHAHRMTHRKMLNSTAYKTYLTFDIGAATPKKARKFKKPASSLKKKTIIVVEEPAEKLAKKPAARRQYAGVQIRDTPAVILKEAQMKKAIQRSKRETNIHQGESDDNDDDDQQGDRKKTKSANEKADDLNKTDDEEEDEFVHTLDDYVPTDDENVDNEEYGRINEEMYSDVNVELKDTELEGEGKDDEKMTDAGHVDAEHENVNQEVIGDQVKDDAQKTITAAPAT</sequence>
<evidence type="ECO:0000256" key="1">
    <source>
        <dbReference type="SAM" id="MobiDB-lite"/>
    </source>
</evidence>